<dbReference type="Proteomes" id="UP001519863">
    <property type="component" value="Unassembled WGS sequence"/>
</dbReference>
<feature type="region of interest" description="Disordered" evidence="1">
    <location>
        <begin position="1"/>
        <end position="48"/>
    </location>
</feature>
<evidence type="ECO:0000313" key="2">
    <source>
        <dbReference type="EMBL" id="MBW6435435.1"/>
    </source>
</evidence>
<organism evidence="2 3">
    <name type="scientific">Actinoplanes hulinensis</name>
    <dbReference type="NCBI Taxonomy" id="1144547"/>
    <lineage>
        <taxon>Bacteria</taxon>
        <taxon>Bacillati</taxon>
        <taxon>Actinomycetota</taxon>
        <taxon>Actinomycetes</taxon>
        <taxon>Micromonosporales</taxon>
        <taxon>Micromonosporaceae</taxon>
        <taxon>Actinoplanes</taxon>
    </lineage>
</organism>
<feature type="compositionally biased region" description="Low complexity" evidence="1">
    <location>
        <begin position="29"/>
        <end position="42"/>
    </location>
</feature>
<sequence>MSPPCGRDRRRAPVVATGRACPGTDLSPAGAAQAGAGSEIAGPDGTVL</sequence>
<dbReference type="RefSeq" id="WP_220144879.1">
    <property type="nucleotide sequence ID" value="NZ_JAHXZI010000008.1"/>
</dbReference>
<reference evidence="2 3" key="1">
    <citation type="journal article" date="2013" name="Antonie Van Leeuwenhoek">
        <title>Actinoplanes hulinensis sp. nov., a novel actinomycete isolated from soybean root (Glycine max (L.) Merr).</title>
        <authorList>
            <person name="Shen Y."/>
            <person name="Liu C."/>
            <person name="Wang X."/>
            <person name="Zhao J."/>
            <person name="Jia F."/>
            <person name="Zhang Y."/>
            <person name="Wang L."/>
            <person name="Yang D."/>
            <person name="Xiang W."/>
        </authorList>
    </citation>
    <scope>NUCLEOTIDE SEQUENCE [LARGE SCALE GENOMIC DNA]</scope>
    <source>
        <strain evidence="2 3">NEAU-M9</strain>
    </source>
</reference>
<dbReference type="EMBL" id="JAHXZI010000008">
    <property type="protein sequence ID" value="MBW6435435.1"/>
    <property type="molecule type" value="Genomic_DNA"/>
</dbReference>
<evidence type="ECO:0000256" key="1">
    <source>
        <dbReference type="SAM" id="MobiDB-lite"/>
    </source>
</evidence>
<keyword evidence="3" id="KW-1185">Reference proteome</keyword>
<gene>
    <name evidence="2" type="ORF">KZ829_16985</name>
</gene>
<accession>A0ABS7B364</accession>
<name>A0ABS7B364_9ACTN</name>
<proteinExistence type="predicted"/>
<comment type="caution">
    <text evidence="2">The sequence shown here is derived from an EMBL/GenBank/DDBJ whole genome shotgun (WGS) entry which is preliminary data.</text>
</comment>
<protein>
    <submittedName>
        <fullName evidence="2">Uncharacterized protein</fullName>
    </submittedName>
</protein>
<evidence type="ECO:0000313" key="3">
    <source>
        <dbReference type="Proteomes" id="UP001519863"/>
    </source>
</evidence>